<feature type="compositionally biased region" description="Basic and acidic residues" evidence="1">
    <location>
        <begin position="47"/>
        <end position="66"/>
    </location>
</feature>
<organism evidence="2 3">
    <name type="scientific">Ficus carica</name>
    <name type="common">Common fig</name>
    <dbReference type="NCBI Taxonomy" id="3494"/>
    <lineage>
        <taxon>Eukaryota</taxon>
        <taxon>Viridiplantae</taxon>
        <taxon>Streptophyta</taxon>
        <taxon>Embryophyta</taxon>
        <taxon>Tracheophyta</taxon>
        <taxon>Spermatophyta</taxon>
        <taxon>Magnoliopsida</taxon>
        <taxon>eudicotyledons</taxon>
        <taxon>Gunneridae</taxon>
        <taxon>Pentapetalae</taxon>
        <taxon>rosids</taxon>
        <taxon>fabids</taxon>
        <taxon>Rosales</taxon>
        <taxon>Moraceae</taxon>
        <taxon>Ficeae</taxon>
        <taxon>Ficus</taxon>
    </lineage>
</organism>
<proteinExistence type="predicted"/>
<feature type="region of interest" description="Disordered" evidence="1">
    <location>
        <begin position="1"/>
        <end position="22"/>
    </location>
</feature>
<comment type="caution">
    <text evidence="2">The sequence shown here is derived from an EMBL/GenBank/DDBJ whole genome shotgun (WGS) entry which is preliminary data.</text>
</comment>
<accession>A0AA87ZI41</accession>
<reference evidence="2" key="1">
    <citation type="submission" date="2023-07" db="EMBL/GenBank/DDBJ databases">
        <title>draft genome sequence of fig (Ficus carica).</title>
        <authorList>
            <person name="Takahashi T."/>
            <person name="Nishimura K."/>
        </authorList>
    </citation>
    <scope>NUCLEOTIDE SEQUENCE</scope>
</reference>
<gene>
    <name evidence="2" type="ORF">TIFTF001_001684</name>
</gene>
<sequence length="148" mass="15523">MPLQQLHIPPQSRRPVIGNHRQDRLQPRYLVDRNTNRERVPVQNITEGRDVMLGDQHGDALGEDRLGDTGAGDLVAARTEAELALVEEGGADAAVAAACEEGEGGSAGKGGAAGEGRDLAGLEVDFGEGGVFFWVEVLGGVGVAWDPD</sequence>
<evidence type="ECO:0000313" key="3">
    <source>
        <dbReference type="Proteomes" id="UP001187192"/>
    </source>
</evidence>
<name>A0AA87ZI41_FICCA</name>
<feature type="region of interest" description="Disordered" evidence="1">
    <location>
        <begin position="43"/>
        <end position="66"/>
    </location>
</feature>
<dbReference type="Proteomes" id="UP001187192">
    <property type="component" value="Unassembled WGS sequence"/>
</dbReference>
<dbReference type="AlphaFoldDB" id="A0AA87ZI41"/>
<protein>
    <submittedName>
        <fullName evidence="2">Uncharacterized protein</fullName>
    </submittedName>
</protein>
<evidence type="ECO:0000313" key="2">
    <source>
        <dbReference type="EMBL" id="GMN27526.1"/>
    </source>
</evidence>
<evidence type="ECO:0000256" key="1">
    <source>
        <dbReference type="SAM" id="MobiDB-lite"/>
    </source>
</evidence>
<dbReference type="EMBL" id="BTGU01000002">
    <property type="protein sequence ID" value="GMN27526.1"/>
    <property type="molecule type" value="Genomic_DNA"/>
</dbReference>
<keyword evidence="3" id="KW-1185">Reference proteome</keyword>